<reference evidence="1" key="1">
    <citation type="journal article" date="2021" name="PeerJ">
        <title>Extensive microbial diversity within the chicken gut microbiome revealed by metagenomics and culture.</title>
        <authorList>
            <person name="Gilroy R."/>
            <person name="Ravi A."/>
            <person name="Getino M."/>
            <person name="Pursley I."/>
            <person name="Horton D.L."/>
            <person name="Alikhan N.F."/>
            <person name="Baker D."/>
            <person name="Gharbi K."/>
            <person name="Hall N."/>
            <person name="Watson M."/>
            <person name="Adriaenssens E.M."/>
            <person name="Foster-Nyarko E."/>
            <person name="Jarju S."/>
            <person name="Secka A."/>
            <person name="Antonio M."/>
            <person name="Oren A."/>
            <person name="Chaudhuri R.R."/>
            <person name="La Ragione R."/>
            <person name="Hildebrand F."/>
            <person name="Pallen M.J."/>
        </authorList>
    </citation>
    <scope>NUCLEOTIDE SEQUENCE</scope>
    <source>
        <strain evidence="1">ChiGjej1B1-14440</strain>
    </source>
</reference>
<comment type="caution">
    <text evidence="1">The sequence shown here is derived from an EMBL/GenBank/DDBJ whole genome shotgun (WGS) entry which is preliminary data.</text>
</comment>
<dbReference type="Proteomes" id="UP000886724">
    <property type="component" value="Unassembled WGS sequence"/>
</dbReference>
<evidence type="ECO:0000313" key="1">
    <source>
        <dbReference type="EMBL" id="HIX82560.1"/>
    </source>
</evidence>
<gene>
    <name evidence="1" type="primary">sirA</name>
    <name evidence="1" type="ORF">H9980_11420</name>
</gene>
<accession>A0A9D1XNL1</accession>
<sequence>MKRYKIYKLNHNVHELLKQYPQIKEMLINLEPKNNFFSKQMECFFQPNEGVSDYIEYKLKNRYDYHREKNKHYIDNQLTKERLTCIVYDYYIVVEANKKTNIFMDIIYQISKSYVIMVEQSKNVEV</sequence>
<evidence type="ECO:0000313" key="2">
    <source>
        <dbReference type="Proteomes" id="UP000886724"/>
    </source>
</evidence>
<name>A0A9D1XNL1_9FIRM</name>
<dbReference type="EMBL" id="DXET01000254">
    <property type="protein sequence ID" value="HIX82560.1"/>
    <property type="molecule type" value="Genomic_DNA"/>
</dbReference>
<proteinExistence type="predicted"/>
<organism evidence="1 2">
    <name type="scientific">Candidatus Erysipelatoclostridium merdavium</name>
    <dbReference type="NCBI Taxonomy" id="2838566"/>
    <lineage>
        <taxon>Bacteria</taxon>
        <taxon>Bacillati</taxon>
        <taxon>Bacillota</taxon>
        <taxon>Erysipelotrichia</taxon>
        <taxon>Erysipelotrichales</taxon>
        <taxon>Erysipelotrichales incertae sedis</taxon>
    </lineage>
</organism>
<dbReference type="AlphaFoldDB" id="A0A9D1XNL1"/>
<protein>
    <submittedName>
        <fullName evidence="1">Sporulation inhibitor of replication protein SirA</fullName>
    </submittedName>
</protein>
<reference evidence="1" key="2">
    <citation type="submission" date="2021-04" db="EMBL/GenBank/DDBJ databases">
        <authorList>
            <person name="Gilroy R."/>
        </authorList>
    </citation>
    <scope>NUCLEOTIDE SEQUENCE</scope>
    <source>
        <strain evidence="1">ChiGjej1B1-14440</strain>
    </source>
</reference>